<feature type="transmembrane region" description="Helical" evidence="1">
    <location>
        <begin position="199"/>
        <end position="221"/>
    </location>
</feature>
<dbReference type="Proteomes" id="UP000002941">
    <property type="component" value="Unassembled WGS sequence"/>
</dbReference>
<dbReference type="OrthoDB" id="9785431at2"/>
<keyword evidence="1" id="KW-0812">Transmembrane</keyword>
<dbReference type="AlphaFoldDB" id="J1HM27"/>
<dbReference type="PANTHER" id="PTHR36844:SF1">
    <property type="entry name" value="PROTEASE PRSW"/>
    <property type="match status" value="1"/>
</dbReference>
<dbReference type="InterPro" id="IPR026898">
    <property type="entry name" value="PrsW"/>
</dbReference>
<dbReference type="EMBL" id="AKFT01000033">
    <property type="protein sequence ID" value="EJF47050.1"/>
    <property type="molecule type" value="Genomic_DNA"/>
</dbReference>
<evidence type="ECO:0000313" key="3">
    <source>
        <dbReference type="Proteomes" id="UP000002941"/>
    </source>
</evidence>
<feature type="transmembrane region" description="Helical" evidence="1">
    <location>
        <begin position="167"/>
        <end position="187"/>
    </location>
</feature>
<feature type="transmembrane region" description="Helical" evidence="1">
    <location>
        <begin position="233"/>
        <end position="252"/>
    </location>
</feature>
<gene>
    <name evidence="2" type="ORF">HMPREF1318_0528</name>
</gene>
<keyword evidence="2" id="KW-0645">Protease</keyword>
<keyword evidence="2" id="KW-0378">Hydrolase</keyword>
<dbReference type="PANTHER" id="PTHR36844">
    <property type="entry name" value="PROTEASE PRSW"/>
    <property type="match status" value="1"/>
</dbReference>
<feature type="transmembrane region" description="Helical" evidence="1">
    <location>
        <begin position="264"/>
        <end position="287"/>
    </location>
</feature>
<protein>
    <submittedName>
        <fullName evidence="2">Protease PrsW family protein</fullName>
    </submittedName>
</protein>
<dbReference type="GO" id="GO:0008233">
    <property type="term" value="F:peptidase activity"/>
    <property type="evidence" value="ECO:0007669"/>
    <property type="project" value="UniProtKB-KW"/>
</dbReference>
<accession>J1HM27</accession>
<name>J1HM27_9ACTO</name>
<feature type="transmembrane region" description="Helical" evidence="1">
    <location>
        <begin position="59"/>
        <end position="79"/>
    </location>
</feature>
<organism evidence="2 3">
    <name type="scientific">Actinomyces massiliensis F0489</name>
    <dbReference type="NCBI Taxonomy" id="1125718"/>
    <lineage>
        <taxon>Bacteria</taxon>
        <taxon>Bacillati</taxon>
        <taxon>Actinomycetota</taxon>
        <taxon>Actinomycetes</taxon>
        <taxon>Actinomycetales</taxon>
        <taxon>Actinomycetaceae</taxon>
        <taxon>Actinomyces</taxon>
    </lineage>
</organism>
<evidence type="ECO:0000256" key="1">
    <source>
        <dbReference type="SAM" id="Phobius"/>
    </source>
</evidence>
<feature type="transmembrane region" description="Helical" evidence="1">
    <location>
        <begin position="25"/>
        <end position="47"/>
    </location>
</feature>
<keyword evidence="1" id="KW-1133">Transmembrane helix</keyword>
<feature type="transmembrane region" description="Helical" evidence="1">
    <location>
        <begin position="91"/>
        <end position="110"/>
    </location>
</feature>
<dbReference type="Pfam" id="PF13367">
    <property type="entry name" value="PrsW-protease"/>
    <property type="match status" value="1"/>
</dbReference>
<dbReference type="eggNOG" id="COG2339">
    <property type="taxonomic scope" value="Bacteria"/>
</dbReference>
<keyword evidence="1" id="KW-0472">Membrane</keyword>
<sequence>MTAASAPLPFEWTPQVSSERRRGRIATIVLTVVGGLGLLAMLVVIYFSAAQSSGFTGMMGWMALALALVPLCMVVAAVWWIDRWEPEPPGILSAAFLWGAGVATVISLVINTSASFLVASSTGSKSGTELFSRVVSAPIVEESTKALGVLIIFLIWRRLFNGPVDGIVYACVVAGGFAFAENILYFIRSADSVELVFTFIMRGIVSPFAHVTFTACTGLAIGVSARMRSSVAWVWMTPLGLAAAIVLHAFWNGVVWSGGFGQGIIIYFLIEVPLFVAWVGVVIWLRWSERMTIRARLYDYHRAGWLAPAEITMLTTNSGRSAARRWARSRGPRALSAMRTFLKTSSELAQLRQQALDGHAAADFAAQETSLLETMSSSRRIFTGQA</sequence>
<comment type="caution">
    <text evidence="2">The sequence shown here is derived from an EMBL/GenBank/DDBJ whole genome shotgun (WGS) entry which is preliminary data.</text>
</comment>
<proteinExistence type="predicted"/>
<evidence type="ECO:0000313" key="2">
    <source>
        <dbReference type="EMBL" id="EJF47050.1"/>
    </source>
</evidence>
<keyword evidence="3" id="KW-1185">Reference proteome</keyword>
<reference evidence="2 3" key="1">
    <citation type="submission" date="2012-05" db="EMBL/GenBank/DDBJ databases">
        <authorList>
            <person name="Harkins D.M."/>
            <person name="Madupu R."/>
            <person name="Durkin A.S."/>
            <person name="Torralba M."/>
            <person name="Methe B."/>
            <person name="Sutton G.G."/>
            <person name="Nelson K.E."/>
        </authorList>
    </citation>
    <scope>NUCLEOTIDE SEQUENCE [LARGE SCALE GENOMIC DNA]</scope>
    <source>
        <strain evidence="2 3">F0489</strain>
    </source>
</reference>
<dbReference type="PATRIC" id="fig|1125718.3.peg.523"/>
<dbReference type="GO" id="GO:0006508">
    <property type="term" value="P:proteolysis"/>
    <property type="evidence" value="ECO:0007669"/>
    <property type="project" value="UniProtKB-KW"/>
</dbReference>
<dbReference type="RefSeq" id="WP_008730014.1">
    <property type="nucleotide sequence ID" value="NZ_AKFT01000033.1"/>
</dbReference>